<dbReference type="Proteomes" id="UP000789366">
    <property type="component" value="Unassembled WGS sequence"/>
</dbReference>
<name>A0ACA9JY33_9GLOM</name>
<evidence type="ECO:0000313" key="2">
    <source>
        <dbReference type="Proteomes" id="UP000789366"/>
    </source>
</evidence>
<protein>
    <submittedName>
        <fullName evidence="1">10716_t:CDS:1</fullName>
    </submittedName>
</protein>
<keyword evidence="2" id="KW-1185">Reference proteome</keyword>
<evidence type="ECO:0000313" key="1">
    <source>
        <dbReference type="EMBL" id="CAG8441959.1"/>
    </source>
</evidence>
<feature type="non-terminal residue" evidence="1">
    <location>
        <position position="1"/>
    </location>
</feature>
<dbReference type="EMBL" id="CAJVPW010000073">
    <property type="protein sequence ID" value="CAG8441959.1"/>
    <property type="molecule type" value="Genomic_DNA"/>
</dbReference>
<gene>
    <name evidence="1" type="ORF">SPELUC_LOCUS243</name>
</gene>
<proteinExistence type="predicted"/>
<comment type="caution">
    <text evidence="1">The sequence shown here is derived from an EMBL/GenBank/DDBJ whole genome shotgun (WGS) entry which is preliminary data.</text>
</comment>
<sequence>IYQQCPELLKNILKVVLNFVYSLLLKQYNLATSYNVKKQDINLFEVYYNKDYKHAIC</sequence>
<accession>A0ACA9JY33</accession>
<organism evidence="1 2">
    <name type="scientific">Cetraspora pellucida</name>
    <dbReference type="NCBI Taxonomy" id="1433469"/>
    <lineage>
        <taxon>Eukaryota</taxon>
        <taxon>Fungi</taxon>
        <taxon>Fungi incertae sedis</taxon>
        <taxon>Mucoromycota</taxon>
        <taxon>Glomeromycotina</taxon>
        <taxon>Glomeromycetes</taxon>
        <taxon>Diversisporales</taxon>
        <taxon>Gigasporaceae</taxon>
        <taxon>Cetraspora</taxon>
    </lineage>
</organism>
<reference evidence="1" key="1">
    <citation type="submission" date="2021-06" db="EMBL/GenBank/DDBJ databases">
        <authorList>
            <person name="Kallberg Y."/>
            <person name="Tangrot J."/>
            <person name="Rosling A."/>
        </authorList>
    </citation>
    <scope>NUCLEOTIDE SEQUENCE</scope>
    <source>
        <strain evidence="1">28 12/20/2015</strain>
    </source>
</reference>